<reference evidence="2 3" key="1">
    <citation type="journal article" date="2019" name="Nat. Med.">
        <title>A library of human gut bacterial isolates paired with longitudinal multiomics data enables mechanistic microbiome research.</title>
        <authorList>
            <person name="Poyet M."/>
            <person name="Groussin M."/>
            <person name="Gibbons S.M."/>
            <person name="Avila-Pacheco J."/>
            <person name="Jiang X."/>
            <person name="Kearney S.M."/>
            <person name="Perrotta A.R."/>
            <person name="Berdy B."/>
            <person name="Zhao S."/>
            <person name="Lieberman T.D."/>
            <person name="Swanson P.K."/>
            <person name="Smith M."/>
            <person name="Roesemann S."/>
            <person name="Alexander J.E."/>
            <person name="Rich S.A."/>
            <person name="Livny J."/>
            <person name="Vlamakis H."/>
            <person name="Clish C."/>
            <person name="Bullock K."/>
            <person name="Deik A."/>
            <person name="Scott J."/>
            <person name="Pierce K.A."/>
            <person name="Xavier R.J."/>
            <person name="Alm E.J."/>
        </authorList>
    </citation>
    <scope>NUCLEOTIDE SEQUENCE [LARGE SCALE GENOMIC DNA]</scope>
    <source>
        <strain evidence="2 3">BIOML-A73</strain>
    </source>
</reference>
<proteinExistence type="predicted"/>
<gene>
    <name evidence="2" type="ORF">GAY01_17160</name>
</gene>
<evidence type="ECO:0000313" key="3">
    <source>
        <dbReference type="Proteomes" id="UP000433382"/>
    </source>
</evidence>
<feature type="compositionally biased region" description="Basic residues" evidence="1">
    <location>
        <begin position="65"/>
        <end position="75"/>
    </location>
</feature>
<comment type="caution">
    <text evidence="2">The sequence shown here is derived from an EMBL/GenBank/DDBJ whole genome shotgun (WGS) entry which is preliminary data.</text>
</comment>
<dbReference type="RefSeq" id="WP_008782433.1">
    <property type="nucleotide sequence ID" value="NZ_JAHYOJ010000024.1"/>
</dbReference>
<feature type="region of interest" description="Disordered" evidence="1">
    <location>
        <begin position="50"/>
        <end position="75"/>
    </location>
</feature>
<sequence length="75" mass="8544">MPKRLIFPSDLSAIPQTPCPSAFRLKDMHCEMFQPENILQKNQFPKNWKDTGLAEGFPNPILQPKSRRAGHLRAG</sequence>
<dbReference type="AlphaFoldDB" id="A0A396F5P8"/>
<evidence type="ECO:0000256" key="1">
    <source>
        <dbReference type="SAM" id="MobiDB-lite"/>
    </source>
</evidence>
<protein>
    <submittedName>
        <fullName evidence="2">Uncharacterized protein</fullName>
    </submittedName>
</protein>
<accession>A0A396F5P8</accession>
<dbReference type="Proteomes" id="UP000433382">
    <property type="component" value="Unassembled WGS sequence"/>
</dbReference>
<dbReference type="EMBL" id="WCZM01000028">
    <property type="protein sequence ID" value="KAB3566159.1"/>
    <property type="molecule type" value="Genomic_DNA"/>
</dbReference>
<name>A0A396F5P8_PHOVU</name>
<organism evidence="2 3">
    <name type="scientific">Phocaeicola vulgatus</name>
    <name type="common">Bacteroides vulgatus</name>
    <dbReference type="NCBI Taxonomy" id="821"/>
    <lineage>
        <taxon>Bacteria</taxon>
        <taxon>Pseudomonadati</taxon>
        <taxon>Bacteroidota</taxon>
        <taxon>Bacteroidia</taxon>
        <taxon>Bacteroidales</taxon>
        <taxon>Bacteroidaceae</taxon>
        <taxon>Phocaeicola</taxon>
    </lineage>
</organism>
<evidence type="ECO:0000313" key="2">
    <source>
        <dbReference type="EMBL" id="KAB3566159.1"/>
    </source>
</evidence>